<feature type="region of interest" description="Disordered" evidence="1">
    <location>
        <begin position="515"/>
        <end position="550"/>
    </location>
</feature>
<sequence length="588" mass="65262">MMPRDRRNTKSKGQCSFPQSWRGKWFQNGVGEIEVSNVNITNHGHCVSHDGNNKYLLLNRVKLCYQCLVLTSKHHNLLQYKQSYCVNTDTIQEVCDMITGDFPLYTMIKVSGSPIPCPFQGHFEFYYTNGSENLCSNPVSSINACADTSRFNFHYKKCPLISNTNDKVQSFQCLATWDSGGDSYLYGRFTGPQLTTRESQYRCFMYSVYSSGGTMSMTADATCQGLQSPSLGNNVFKLYHKVDKWPQARCVFPDIFGSVSEWRDVNSRQKFMVNKRADGFKVTEILDPDFVIKDKDVRAETKLKVTCIGEVDSASAGQTKVKEILTYVTDDHCESSYRCVRFTLRTNKVVELQISHPTDQVEYSCRSSLFQGVKKHVLLPLDAPPKACPMKGIYNYAHRRNGCTGRLEIGCSRDSEIVVDTKCAGGEKADILQCYANWTEASDRFYVIAGLVDDLRKAADCLVYRVTANGHELEADTDCGSDRVHLMGHPVEFLIKSPIKSCSASTTRQVPVIPAQSQESHGQTGTIGMSGSDNGPSSSVFDPHPGGGKKPTRIINAHSGNAATRAACAGVVLYVGAFLSFLAHAIQR</sequence>
<accession>A0AAV2H889</accession>
<evidence type="ECO:0000313" key="6">
    <source>
        <dbReference type="EMBL" id="CAL1529840.1"/>
    </source>
</evidence>
<dbReference type="Proteomes" id="UP001497497">
    <property type="component" value="Unassembled WGS sequence"/>
</dbReference>
<comment type="caution">
    <text evidence="6">The sequence shown here is derived from an EMBL/GenBank/DDBJ whole genome shotgun (WGS) entry which is preliminary data.</text>
</comment>
<dbReference type="AlphaFoldDB" id="A0AAV2H889"/>
<dbReference type="Pfam" id="PF23071">
    <property type="entry name" value="DUF7044"/>
    <property type="match status" value="1"/>
</dbReference>
<keyword evidence="2" id="KW-1133">Transmembrane helix</keyword>
<dbReference type="InterPro" id="IPR055471">
    <property type="entry name" value="DUF7043"/>
</dbReference>
<proteinExistence type="predicted"/>
<dbReference type="InterPro" id="IPR055470">
    <property type="entry name" value="DUF7042"/>
</dbReference>
<feature type="domain" description="DUF7043" evidence="4">
    <location>
        <begin position="247"/>
        <end position="371"/>
    </location>
</feature>
<evidence type="ECO:0000259" key="4">
    <source>
        <dbReference type="Pfam" id="PF23070"/>
    </source>
</evidence>
<keyword evidence="2" id="KW-0472">Membrane</keyword>
<gene>
    <name evidence="6" type="ORF">GSLYS_00003973001</name>
</gene>
<dbReference type="EMBL" id="CAXITT010000056">
    <property type="protein sequence ID" value="CAL1529840.1"/>
    <property type="molecule type" value="Genomic_DNA"/>
</dbReference>
<evidence type="ECO:0000259" key="3">
    <source>
        <dbReference type="Pfam" id="PF23069"/>
    </source>
</evidence>
<name>A0AAV2H889_LYMST</name>
<keyword evidence="2" id="KW-0812">Transmembrane</keyword>
<dbReference type="PANTHER" id="PTHR22255">
    <property type="entry name" value="LP06548P"/>
    <property type="match status" value="1"/>
</dbReference>
<feature type="compositionally biased region" description="Polar residues" evidence="1">
    <location>
        <begin position="515"/>
        <end position="540"/>
    </location>
</feature>
<reference evidence="6 7" key="1">
    <citation type="submission" date="2024-04" db="EMBL/GenBank/DDBJ databases">
        <authorList>
            <consortium name="Genoscope - CEA"/>
            <person name="William W."/>
        </authorList>
    </citation>
    <scope>NUCLEOTIDE SEQUENCE [LARGE SCALE GENOMIC DNA]</scope>
</reference>
<feature type="domain" description="DUF7042" evidence="3">
    <location>
        <begin position="114"/>
        <end position="238"/>
    </location>
</feature>
<feature type="transmembrane region" description="Helical" evidence="2">
    <location>
        <begin position="566"/>
        <end position="586"/>
    </location>
</feature>
<evidence type="ECO:0000259" key="5">
    <source>
        <dbReference type="Pfam" id="PF23071"/>
    </source>
</evidence>
<dbReference type="Pfam" id="PF23070">
    <property type="entry name" value="DUF7043"/>
    <property type="match status" value="1"/>
</dbReference>
<dbReference type="PANTHER" id="PTHR22255:SF9">
    <property type="entry name" value="LP06548P"/>
    <property type="match status" value="1"/>
</dbReference>
<feature type="domain" description="DUF7044" evidence="5">
    <location>
        <begin position="14"/>
        <end position="96"/>
    </location>
</feature>
<organism evidence="6 7">
    <name type="scientific">Lymnaea stagnalis</name>
    <name type="common">Great pond snail</name>
    <name type="synonym">Helix stagnalis</name>
    <dbReference type="NCBI Taxonomy" id="6523"/>
    <lineage>
        <taxon>Eukaryota</taxon>
        <taxon>Metazoa</taxon>
        <taxon>Spiralia</taxon>
        <taxon>Lophotrochozoa</taxon>
        <taxon>Mollusca</taxon>
        <taxon>Gastropoda</taxon>
        <taxon>Heterobranchia</taxon>
        <taxon>Euthyneura</taxon>
        <taxon>Panpulmonata</taxon>
        <taxon>Hygrophila</taxon>
        <taxon>Lymnaeoidea</taxon>
        <taxon>Lymnaeidae</taxon>
        <taxon>Lymnaea</taxon>
    </lineage>
</organism>
<evidence type="ECO:0000313" key="7">
    <source>
        <dbReference type="Proteomes" id="UP001497497"/>
    </source>
</evidence>
<dbReference type="Pfam" id="PF23069">
    <property type="entry name" value="DUF7042"/>
    <property type="match status" value="1"/>
</dbReference>
<protein>
    <submittedName>
        <fullName evidence="6">Uncharacterized protein</fullName>
    </submittedName>
</protein>
<dbReference type="InterPro" id="IPR055472">
    <property type="entry name" value="DUF7044"/>
</dbReference>
<evidence type="ECO:0000256" key="1">
    <source>
        <dbReference type="SAM" id="MobiDB-lite"/>
    </source>
</evidence>
<evidence type="ECO:0000256" key="2">
    <source>
        <dbReference type="SAM" id="Phobius"/>
    </source>
</evidence>
<keyword evidence="7" id="KW-1185">Reference proteome</keyword>